<name>A0A7W7ENF1_9HYPH</name>
<dbReference type="AlphaFoldDB" id="A0A7W7ENF1"/>
<evidence type="ECO:0000313" key="2">
    <source>
        <dbReference type="Proteomes" id="UP000543836"/>
    </source>
</evidence>
<protein>
    <recommendedName>
        <fullName evidence="3">Trypsin-like peptidase domain-containing protein</fullName>
    </recommendedName>
</protein>
<dbReference type="EMBL" id="JACIIG010000028">
    <property type="protein sequence ID" value="MBB4571544.1"/>
    <property type="molecule type" value="Genomic_DNA"/>
</dbReference>
<evidence type="ECO:0008006" key="3">
    <source>
        <dbReference type="Google" id="ProtNLM"/>
    </source>
</evidence>
<reference evidence="1 2" key="1">
    <citation type="submission" date="2020-08" db="EMBL/GenBank/DDBJ databases">
        <title>Genomic Encyclopedia of Type Strains, Phase IV (KMG-V): Genome sequencing to study the core and pangenomes of soil and plant-associated prokaryotes.</title>
        <authorList>
            <person name="Whitman W."/>
        </authorList>
    </citation>
    <scope>NUCLEOTIDE SEQUENCE [LARGE SCALE GENOMIC DNA]</scope>
    <source>
        <strain evidence="1 2">SEMIA 492</strain>
    </source>
</reference>
<organism evidence="1 2">
    <name type="scientific">Rhizobium leucaenae</name>
    <dbReference type="NCBI Taxonomy" id="29450"/>
    <lineage>
        <taxon>Bacteria</taxon>
        <taxon>Pseudomonadati</taxon>
        <taxon>Pseudomonadota</taxon>
        <taxon>Alphaproteobacteria</taxon>
        <taxon>Hyphomicrobiales</taxon>
        <taxon>Rhizobiaceae</taxon>
        <taxon>Rhizobium/Agrobacterium group</taxon>
        <taxon>Rhizobium</taxon>
    </lineage>
</organism>
<sequence length="257" mass="28437">MTEEQWNALSGLVADLMKVHTRPFVTPIVHEELDKPPRIGTGTYLDFGEGRKRAVGVLTCEHVTRDQPLAHKPLGTQSLLPLTGVGKAAPDPIDASVFFVDQAGWQTQAHEAELLPLSRLAEAHKPARDELLFFRGVAGENVYIGFGGFDGILTGYCSQEKRDTGDDRIFEVFWEPDKTKIASGTDPVVRDRVKFDNAEGFSGSLVWNTRFVELGCDITAWSPDDAVVTGLLRRWDPKTRTLLALRAEHLVAWLLGS</sequence>
<dbReference type="Proteomes" id="UP000543836">
    <property type="component" value="Unassembled WGS sequence"/>
</dbReference>
<accession>A0A7W7ENF1</accession>
<dbReference type="GeneID" id="32530515"/>
<dbReference type="RefSeq" id="WP_028755109.1">
    <property type="nucleotide sequence ID" value="NZ_JACIIG010000028.1"/>
</dbReference>
<proteinExistence type="predicted"/>
<comment type="caution">
    <text evidence="1">The sequence shown here is derived from an EMBL/GenBank/DDBJ whole genome shotgun (WGS) entry which is preliminary data.</text>
</comment>
<dbReference type="OrthoDB" id="8264970at2"/>
<keyword evidence="2" id="KW-1185">Reference proteome</keyword>
<gene>
    <name evidence="1" type="ORF">GGE60_005706</name>
</gene>
<evidence type="ECO:0000313" key="1">
    <source>
        <dbReference type="EMBL" id="MBB4571544.1"/>
    </source>
</evidence>